<feature type="signal peptide" evidence="1">
    <location>
        <begin position="1"/>
        <end position="24"/>
    </location>
</feature>
<sequence>MSKTRLAVLGLAALLLAACGPVHPGAAAVVGDARIPMTDVDDVASVYCTASQQQAEQAQQQGGGGVDSVALRRQALADLLVGEVADQIAQERGYSIKVPALTAQDKAQLEQLFGDQADEAMKLVERNQRTSAIAIELAREEAPEGTDDEQLVQAGQQLLAQEIPEFDVSVDPRFGLDETVQQVAESGSLSVPGGELDATAVEDRPVALQCA</sequence>
<dbReference type="InterPro" id="IPR027304">
    <property type="entry name" value="Trigger_fact/SurA_dom_sf"/>
</dbReference>
<gene>
    <name evidence="2" type="ORF">NP095_03235</name>
</gene>
<dbReference type="RefSeq" id="WP_232417400.1">
    <property type="nucleotide sequence ID" value="NZ_CP101990.1"/>
</dbReference>
<dbReference type="SUPFAM" id="SSF109998">
    <property type="entry name" value="Triger factor/SurA peptide-binding domain-like"/>
    <property type="match status" value="1"/>
</dbReference>
<proteinExistence type="predicted"/>
<evidence type="ECO:0000313" key="3">
    <source>
        <dbReference type="Proteomes" id="UP001315860"/>
    </source>
</evidence>
<feature type="chain" id="PRO_5045228708" description="SurA N-terminal domain-containing protein" evidence="1">
    <location>
        <begin position="25"/>
        <end position="211"/>
    </location>
</feature>
<keyword evidence="1" id="KW-0732">Signal</keyword>
<dbReference type="PROSITE" id="PS51257">
    <property type="entry name" value="PROKAR_LIPOPROTEIN"/>
    <property type="match status" value="1"/>
</dbReference>
<evidence type="ECO:0008006" key="4">
    <source>
        <dbReference type="Google" id="ProtNLM"/>
    </source>
</evidence>
<dbReference type="Proteomes" id="UP001315860">
    <property type="component" value="Chromosome"/>
</dbReference>
<reference evidence="2 3" key="1">
    <citation type="submission" date="2022-07" db="EMBL/GenBank/DDBJ databases">
        <title>Novel species in genus Aeromicrobium.</title>
        <authorList>
            <person name="Ye L."/>
        </authorList>
    </citation>
    <scope>NUCLEOTIDE SEQUENCE [LARGE SCALE GENOMIC DNA]</scope>
    <source>
        <strain evidence="3">zg-Y50</strain>
    </source>
</reference>
<evidence type="ECO:0000313" key="2">
    <source>
        <dbReference type="EMBL" id="UUI69135.1"/>
    </source>
</evidence>
<name>A0ABY5KH13_9ACTN</name>
<evidence type="ECO:0000256" key="1">
    <source>
        <dbReference type="SAM" id="SignalP"/>
    </source>
</evidence>
<protein>
    <recommendedName>
        <fullName evidence="4">SurA N-terminal domain-containing protein</fullName>
    </recommendedName>
</protein>
<dbReference type="EMBL" id="CP101990">
    <property type="protein sequence ID" value="UUI69135.1"/>
    <property type="molecule type" value="Genomic_DNA"/>
</dbReference>
<accession>A0ABY5KH13</accession>
<keyword evidence="3" id="KW-1185">Reference proteome</keyword>
<organism evidence="2 3">
    <name type="scientific">Aeromicrobium duanguangcaii</name>
    <dbReference type="NCBI Taxonomy" id="2968086"/>
    <lineage>
        <taxon>Bacteria</taxon>
        <taxon>Bacillati</taxon>
        <taxon>Actinomycetota</taxon>
        <taxon>Actinomycetes</taxon>
        <taxon>Propionibacteriales</taxon>
        <taxon>Nocardioidaceae</taxon>
        <taxon>Aeromicrobium</taxon>
    </lineage>
</organism>